<organism evidence="2 3">
    <name type="scientific">OM182 bacterium MED-G28</name>
    <dbReference type="NCBI Taxonomy" id="1986256"/>
    <lineage>
        <taxon>Bacteria</taxon>
        <taxon>Pseudomonadati</taxon>
        <taxon>Pseudomonadota</taxon>
        <taxon>Gammaproteobacteria</taxon>
        <taxon>OMG group</taxon>
        <taxon>OM182 clade</taxon>
    </lineage>
</organism>
<dbReference type="EMBL" id="NTJZ01000001">
    <property type="protein sequence ID" value="PDH35320.1"/>
    <property type="molecule type" value="Genomic_DNA"/>
</dbReference>
<evidence type="ECO:0000313" key="2">
    <source>
        <dbReference type="EMBL" id="PDH35320.1"/>
    </source>
</evidence>
<evidence type="ECO:0000313" key="3">
    <source>
        <dbReference type="Proteomes" id="UP000219329"/>
    </source>
</evidence>
<keyword evidence="1" id="KW-0812">Transmembrane</keyword>
<accession>A0A2A5WFL7</accession>
<feature type="transmembrane region" description="Helical" evidence="1">
    <location>
        <begin position="12"/>
        <end position="32"/>
    </location>
</feature>
<gene>
    <name evidence="2" type="ORF">CNF02_00965</name>
</gene>
<dbReference type="Proteomes" id="UP000219329">
    <property type="component" value="Unassembled WGS sequence"/>
</dbReference>
<sequence length="102" mass="11170">MVPAAAEDGLNVTINLLIAIDIFGFITAARVLEDLGSNNNYSVVDVIESKWIKEFSGSSMRDIQNLSWQTIDDEGEYDQSVGVSIAPRAIADTNIRCVCFLN</sequence>
<name>A0A2A5WFL7_9GAMM</name>
<comment type="caution">
    <text evidence="2">The sequence shown here is derived from an EMBL/GenBank/DDBJ whole genome shotgun (WGS) entry which is preliminary data.</text>
</comment>
<protein>
    <submittedName>
        <fullName evidence="2">Uncharacterized protein</fullName>
    </submittedName>
</protein>
<keyword evidence="1" id="KW-0472">Membrane</keyword>
<dbReference type="AlphaFoldDB" id="A0A2A5WFL7"/>
<proteinExistence type="predicted"/>
<evidence type="ECO:0000256" key="1">
    <source>
        <dbReference type="SAM" id="Phobius"/>
    </source>
</evidence>
<reference evidence="2 3" key="1">
    <citation type="submission" date="2017-08" db="EMBL/GenBank/DDBJ databases">
        <title>Fine stratification of microbial communities through a metagenomic profile of the photic zone.</title>
        <authorList>
            <person name="Haro-Moreno J.M."/>
            <person name="Lopez-Perez M."/>
            <person name="De La Torre J."/>
            <person name="Picazo A."/>
            <person name="Camacho A."/>
            <person name="Rodriguez-Valera F."/>
        </authorList>
    </citation>
    <scope>NUCLEOTIDE SEQUENCE [LARGE SCALE GENOMIC DNA]</scope>
    <source>
        <strain evidence="2">MED-G28</strain>
    </source>
</reference>
<keyword evidence="1" id="KW-1133">Transmembrane helix</keyword>